<keyword evidence="7" id="KW-0131">Cell cycle</keyword>
<dbReference type="GO" id="GO:0051301">
    <property type="term" value="P:cell division"/>
    <property type="evidence" value="ECO:0007669"/>
    <property type="project" value="UniProtKB-KW"/>
</dbReference>
<organism evidence="9 10">
    <name type="scientific">Ancylostoma duodenale</name>
    <dbReference type="NCBI Taxonomy" id="51022"/>
    <lineage>
        <taxon>Eukaryota</taxon>
        <taxon>Metazoa</taxon>
        <taxon>Ecdysozoa</taxon>
        <taxon>Nematoda</taxon>
        <taxon>Chromadorea</taxon>
        <taxon>Rhabditida</taxon>
        <taxon>Rhabditina</taxon>
        <taxon>Rhabditomorpha</taxon>
        <taxon>Strongyloidea</taxon>
        <taxon>Ancylostomatidae</taxon>
        <taxon>Ancylostomatinae</taxon>
        <taxon>Ancylostoma</taxon>
    </lineage>
</organism>
<evidence type="ECO:0000313" key="9">
    <source>
        <dbReference type="EMBL" id="KIH60064.1"/>
    </source>
</evidence>
<dbReference type="AlphaFoldDB" id="A0A0C2GM66"/>
<evidence type="ECO:0000256" key="1">
    <source>
        <dbReference type="ARBA" id="ARBA00004286"/>
    </source>
</evidence>
<dbReference type="GO" id="GO:0007076">
    <property type="term" value="P:mitotic chromosome condensation"/>
    <property type="evidence" value="ECO:0007669"/>
    <property type="project" value="InterPro"/>
</dbReference>
<evidence type="ECO:0000256" key="2">
    <source>
        <dbReference type="ARBA" id="ARBA00006533"/>
    </source>
</evidence>
<evidence type="ECO:0000256" key="6">
    <source>
        <dbReference type="ARBA" id="ARBA00023067"/>
    </source>
</evidence>
<comment type="subcellular location">
    <subcellularLocation>
        <location evidence="1">Chromosome</location>
    </subcellularLocation>
</comment>
<dbReference type="Pfam" id="PF12719">
    <property type="entry name" value="Cnd3"/>
    <property type="match status" value="1"/>
</dbReference>
<keyword evidence="10" id="KW-1185">Reference proteome</keyword>
<reference evidence="9 10" key="1">
    <citation type="submission" date="2013-12" db="EMBL/GenBank/DDBJ databases">
        <title>Draft genome of the parsitic nematode Ancylostoma duodenale.</title>
        <authorList>
            <person name="Mitreva M."/>
        </authorList>
    </citation>
    <scope>NUCLEOTIDE SEQUENCE [LARGE SCALE GENOMIC DNA]</scope>
    <source>
        <strain evidence="9 10">Zhejiang</strain>
    </source>
</reference>
<keyword evidence="3" id="KW-0158">Chromosome</keyword>
<evidence type="ECO:0000256" key="5">
    <source>
        <dbReference type="ARBA" id="ARBA00022776"/>
    </source>
</evidence>
<keyword evidence="5" id="KW-0498">Mitosis</keyword>
<keyword evidence="6" id="KW-0226">DNA condensation</keyword>
<evidence type="ECO:0000256" key="7">
    <source>
        <dbReference type="ARBA" id="ARBA00023306"/>
    </source>
</evidence>
<dbReference type="GO" id="GO:0000796">
    <property type="term" value="C:condensin complex"/>
    <property type="evidence" value="ECO:0007669"/>
    <property type="project" value="InterPro"/>
</dbReference>
<protein>
    <submittedName>
        <fullName evidence="9">HEAT repeat protein</fullName>
    </submittedName>
</protein>
<accession>A0A0C2GM66</accession>
<comment type="similarity">
    <text evidence="2">Belongs to the CND3 (condensin subunit 3) family.</text>
</comment>
<dbReference type="GO" id="GO:0000793">
    <property type="term" value="C:condensed chromosome"/>
    <property type="evidence" value="ECO:0007669"/>
    <property type="project" value="TreeGrafter"/>
</dbReference>
<keyword evidence="4" id="KW-0132">Cell division</keyword>
<dbReference type="PANTHER" id="PTHR14418">
    <property type="entry name" value="CONDENSIN COMPLEX SUBUNIT 3-RELATED"/>
    <property type="match status" value="1"/>
</dbReference>
<dbReference type="InterPro" id="IPR011989">
    <property type="entry name" value="ARM-like"/>
</dbReference>
<proteinExistence type="inferred from homology"/>
<evidence type="ECO:0000313" key="10">
    <source>
        <dbReference type="Proteomes" id="UP000054047"/>
    </source>
</evidence>
<evidence type="ECO:0000256" key="3">
    <source>
        <dbReference type="ARBA" id="ARBA00022454"/>
    </source>
</evidence>
<dbReference type="EMBL" id="KN731311">
    <property type="protein sequence ID" value="KIH60064.1"/>
    <property type="molecule type" value="Genomic_DNA"/>
</dbReference>
<dbReference type="InterPro" id="IPR025977">
    <property type="entry name" value="Cnd3_C"/>
</dbReference>
<evidence type="ECO:0000256" key="4">
    <source>
        <dbReference type="ARBA" id="ARBA00022618"/>
    </source>
</evidence>
<name>A0A0C2GM66_9BILA</name>
<dbReference type="PANTHER" id="PTHR14418:SF5">
    <property type="entry name" value="CONDENSIN COMPLEX SUBUNIT 3"/>
    <property type="match status" value="1"/>
</dbReference>
<feature type="domain" description="Nuclear condensin complex subunit 3 C-terminal" evidence="8">
    <location>
        <begin position="558"/>
        <end position="776"/>
    </location>
</feature>
<dbReference type="OrthoDB" id="5874409at2759"/>
<dbReference type="Proteomes" id="UP000054047">
    <property type="component" value="Unassembled WGS sequence"/>
</dbReference>
<gene>
    <name evidence="9" type="ORF">ANCDUO_09693</name>
</gene>
<dbReference type="InterPro" id="IPR016024">
    <property type="entry name" value="ARM-type_fold"/>
</dbReference>
<dbReference type="InterPro" id="IPR027165">
    <property type="entry name" value="CND3"/>
</dbReference>
<sequence>MLQAAFNKVEEQSTADKPRFKTIFFEKIQYRLCFMVEALTSFDSRIRVLRFLARFSLNQWRKGITDFINFAVKFCEELSCCEDAVVRQNICTFTGFLLGEGRGQDVIGTARVLSVPLRQSLYSILLDRQLDKSGAVRREVILSLAVIQDDEIPNDFPEALERSPKDVILMGLRDSVADCRLTAAYAINVVVPEHADFLIEIASSDPVPNVRAAAIRQLAKLPLTFFTEQQRMDLLRGVIFEDELRFHKLLFKMLFITYSYPNGCHSSIDNKKEGTGVEHKEEIDESAIMNLSQNLRDLKTDHGYGSAAQGLLTVLDFCDDPEAEQLARSSLFVVFDVIREKLQMEHSHLTHFVSSFVNDNTFPEVLSTHNYGTLLDRSLSGTDQAQYAFFWRTLIEYCSNRAEDEVDLRECVHMLAPPLTEMCGLVQKWTSYEPSTDIYCCDEGAAQICDIHQVAILHLLGILRHLDHTDHMGMTEWRCLLLLLLRDRVWSKEITDCAMVDLAEFFFDEKPEQFLATLYDVIAEAIVADSNHSFAKENNGPATSPPKKPRRSLDLRQISACLTSRGSQMRIWALEAAGILGTLDLDIARSVLSGAMEALRSDEEPLKMSVIDVVTDLIAVYGCTDVFIWCHDGAGDSDSGPVFINELIDIVMSKTTGPPLCLKTCECLAKIVLLESFSSDEHYLVEALVALISRMFHSLTSKLPNVKNCLERFFAMYAAVSRKNQLLIVAAFHELMSQIRTASEDDFILRIDIAAALNLIVGSTTKALLKNAPDKKMSVIDVVTDLIAVYGCTDVFIWCHDGAGDSEAGPVFINELIDIVMSKCIFYYFGKNQLLIVAAFHELMSQIRTASEDDFILRIDIAAALNLIVGSTTKALLKNAPDKKDGSVQPNFMREVLQYAVEHRNDTCALLYWETAAALDLDEFPLDDLKQTQQTVADNFEVVTAIATAKNKITSEIQRLMRNVEHAMSTYSARAAAKSKCDSLFQEAEGDDRLTELREKFAHTPGRGRRLFYKREKIHATTLGWPNNTISTEICMMGFSIPAVTNSLITPVQNRTVTPVTRTRPVLARSAKAAATNTTRRWLFGNNDEDDSS</sequence>
<dbReference type="GO" id="GO:0005737">
    <property type="term" value="C:cytoplasm"/>
    <property type="evidence" value="ECO:0007669"/>
    <property type="project" value="TreeGrafter"/>
</dbReference>
<evidence type="ECO:0000259" key="8">
    <source>
        <dbReference type="Pfam" id="PF12719"/>
    </source>
</evidence>
<dbReference type="Gene3D" id="1.25.10.10">
    <property type="entry name" value="Leucine-rich Repeat Variant"/>
    <property type="match status" value="1"/>
</dbReference>
<dbReference type="SUPFAM" id="SSF48371">
    <property type="entry name" value="ARM repeat"/>
    <property type="match status" value="1"/>
</dbReference>